<dbReference type="Proteomes" id="UP000183975">
    <property type="component" value="Unassembled WGS sequence"/>
</dbReference>
<proteinExistence type="predicted"/>
<evidence type="ECO:0000313" key="1">
    <source>
        <dbReference type="EMBL" id="SHK52434.1"/>
    </source>
</evidence>
<keyword evidence="2" id="KW-1185">Reference proteome</keyword>
<dbReference type="Gene3D" id="3.30.200.120">
    <property type="match status" value="1"/>
</dbReference>
<accession>A0A1M6T6A0</accession>
<dbReference type="EMBL" id="FRAH01000031">
    <property type="protein sequence ID" value="SHK52434.1"/>
    <property type="molecule type" value="Genomic_DNA"/>
</dbReference>
<reference evidence="1 2" key="1">
    <citation type="submission" date="2016-11" db="EMBL/GenBank/DDBJ databases">
        <authorList>
            <person name="Jaros S."/>
            <person name="Januszkiewicz K."/>
            <person name="Wedrychowicz H."/>
        </authorList>
    </citation>
    <scope>NUCLEOTIDE SEQUENCE [LARGE SCALE GENOMIC DNA]</scope>
    <source>
        <strain evidence="1 2">DSM 14214</strain>
    </source>
</reference>
<evidence type="ECO:0000313" key="2">
    <source>
        <dbReference type="Proteomes" id="UP000183975"/>
    </source>
</evidence>
<organism evidence="1 2">
    <name type="scientific">Anaerotignum lactatifermentans DSM 14214</name>
    <dbReference type="NCBI Taxonomy" id="1121323"/>
    <lineage>
        <taxon>Bacteria</taxon>
        <taxon>Bacillati</taxon>
        <taxon>Bacillota</taxon>
        <taxon>Clostridia</taxon>
        <taxon>Lachnospirales</taxon>
        <taxon>Anaerotignaceae</taxon>
        <taxon>Anaerotignum</taxon>
    </lineage>
</organism>
<dbReference type="GO" id="GO:0016301">
    <property type="term" value="F:kinase activity"/>
    <property type="evidence" value="ECO:0007669"/>
    <property type="project" value="UniProtKB-KW"/>
</dbReference>
<protein>
    <submittedName>
        <fullName evidence="1">Cell translocating kinase A N-terminus</fullName>
    </submittedName>
</protein>
<gene>
    <name evidence="1" type="ORF">SAMN02745138_01873</name>
</gene>
<keyword evidence="1" id="KW-0808">Transferase</keyword>
<dbReference type="RefSeq" id="WP_072851192.1">
    <property type="nucleotide sequence ID" value="NZ_FRAH01000031.1"/>
</dbReference>
<sequence length="65" mass="7646">MIDFTPCTVNKFKGYGGANGNKINIIYQNESYMLKFPLYQSRQSRLWYIKSVDERCQVKNGIFLD</sequence>
<dbReference type="AlphaFoldDB" id="A0A1M6T6A0"/>
<name>A0A1M6T6A0_9FIRM</name>
<keyword evidence="1" id="KW-0418">Kinase</keyword>